<dbReference type="PROSITE" id="PS50968">
    <property type="entry name" value="BIOTINYL_LIPOYL"/>
    <property type="match status" value="1"/>
</dbReference>
<reference evidence="3 4" key="1">
    <citation type="submission" date="2018-12" db="EMBL/GenBank/DDBJ databases">
        <title>Genome Sequence of Candidatus Viridilinea halotolerans isolated from saline sulfide-rich spring.</title>
        <authorList>
            <person name="Grouzdev D.S."/>
            <person name="Burganskaya E.I."/>
            <person name="Krutkina M.S."/>
            <person name="Sukhacheva M.V."/>
            <person name="Gorlenko V.M."/>
        </authorList>
    </citation>
    <scope>NUCLEOTIDE SEQUENCE [LARGE SCALE GENOMIC DNA]</scope>
    <source>
        <strain evidence="3">Chok-6</strain>
    </source>
</reference>
<dbReference type="SUPFAM" id="SSF51230">
    <property type="entry name" value="Single hybrid motif"/>
    <property type="match status" value="1"/>
</dbReference>
<dbReference type="Pfam" id="PF00364">
    <property type="entry name" value="Biotin_lipoyl"/>
    <property type="match status" value="1"/>
</dbReference>
<evidence type="ECO:0000313" key="4">
    <source>
        <dbReference type="Proteomes" id="UP000280307"/>
    </source>
</evidence>
<dbReference type="PROSITE" id="PS00188">
    <property type="entry name" value="BIOTIN"/>
    <property type="match status" value="1"/>
</dbReference>
<evidence type="ECO:0000259" key="2">
    <source>
        <dbReference type="PROSITE" id="PS50968"/>
    </source>
</evidence>
<dbReference type="FunFam" id="2.40.50.100:FF:000003">
    <property type="entry name" value="Acetyl-CoA carboxylase biotin carboxyl carrier protein"/>
    <property type="match status" value="1"/>
</dbReference>
<dbReference type="PANTHER" id="PTHR45266:SF3">
    <property type="entry name" value="OXALOACETATE DECARBOXYLASE ALPHA CHAIN"/>
    <property type="match status" value="1"/>
</dbReference>
<dbReference type="InterPro" id="IPR000089">
    <property type="entry name" value="Biotin_lipoyl"/>
</dbReference>
<dbReference type="InterPro" id="IPR011053">
    <property type="entry name" value="Single_hybrid_motif"/>
</dbReference>
<gene>
    <name evidence="3" type="ORF">EI684_08050</name>
</gene>
<accession>A0A426U2N3</accession>
<organism evidence="3 4">
    <name type="scientific">Candidatus Viridilinea halotolerans</name>
    <dbReference type="NCBI Taxonomy" id="2491704"/>
    <lineage>
        <taxon>Bacteria</taxon>
        <taxon>Bacillati</taxon>
        <taxon>Chloroflexota</taxon>
        <taxon>Chloroflexia</taxon>
        <taxon>Chloroflexales</taxon>
        <taxon>Chloroflexineae</taxon>
        <taxon>Oscillochloridaceae</taxon>
        <taxon>Candidatus Viridilinea</taxon>
    </lineage>
</organism>
<dbReference type="Proteomes" id="UP000280307">
    <property type="component" value="Unassembled WGS sequence"/>
</dbReference>
<sequence length="132" mass="13351">MKRLRITVNGVNYDVEVEVLEDDGEELGASAPPPVAARSAAPATATTLVTAPAAAPAPAAAGASGMPSPLAGIVAEVKVKAGDTVKVNDVLFVIEAMKMNSNVSAPMAGTVRAVNVKPGDTVRQGQSLLEFN</sequence>
<comment type="caution">
    <text evidence="3">The sequence shown here is derived from an EMBL/GenBank/DDBJ whole genome shotgun (WGS) entry which is preliminary data.</text>
</comment>
<keyword evidence="1" id="KW-0092">Biotin</keyword>
<dbReference type="PANTHER" id="PTHR45266">
    <property type="entry name" value="OXALOACETATE DECARBOXYLASE ALPHA CHAIN"/>
    <property type="match status" value="1"/>
</dbReference>
<feature type="domain" description="Lipoyl-binding" evidence="2">
    <location>
        <begin position="61"/>
        <end position="132"/>
    </location>
</feature>
<proteinExistence type="predicted"/>
<dbReference type="CDD" id="cd06850">
    <property type="entry name" value="biotinyl_domain"/>
    <property type="match status" value="1"/>
</dbReference>
<dbReference type="InterPro" id="IPR001882">
    <property type="entry name" value="Biotin_BS"/>
</dbReference>
<dbReference type="EMBL" id="RSAS01000305">
    <property type="protein sequence ID" value="RRR73946.1"/>
    <property type="molecule type" value="Genomic_DNA"/>
</dbReference>
<name>A0A426U2N3_9CHLR</name>
<dbReference type="InterPro" id="IPR050709">
    <property type="entry name" value="Biotin_Carboxyl_Carrier/Decarb"/>
</dbReference>
<evidence type="ECO:0000313" key="3">
    <source>
        <dbReference type="EMBL" id="RRR73946.1"/>
    </source>
</evidence>
<evidence type="ECO:0000256" key="1">
    <source>
        <dbReference type="ARBA" id="ARBA00023267"/>
    </source>
</evidence>
<dbReference type="AlphaFoldDB" id="A0A426U2N3"/>
<protein>
    <submittedName>
        <fullName evidence="3">Biotin/lipoyl-binding protein</fullName>
    </submittedName>
</protein>
<dbReference type="Gene3D" id="2.40.50.100">
    <property type="match status" value="1"/>
</dbReference>